<organism evidence="3 4">
    <name type="scientific">Acinetobacter pittii</name>
    <name type="common">Acinetobacter genomosp. 3</name>
    <dbReference type="NCBI Taxonomy" id="48296"/>
    <lineage>
        <taxon>Bacteria</taxon>
        <taxon>Pseudomonadati</taxon>
        <taxon>Pseudomonadota</taxon>
        <taxon>Gammaproteobacteria</taxon>
        <taxon>Moraxellales</taxon>
        <taxon>Moraxellaceae</taxon>
        <taxon>Acinetobacter</taxon>
        <taxon>Acinetobacter calcoaceticus/baumannii complex</taxon>
    </lineage>
</organism>
<feature type="domain" description="Uncharacterized protein YyaB-like PH" evidence="2">
    <location>
        <begin position="59"/>
        <end position="133"/>
    </location>
</feature>
<sequence length="139" mass="16407">MKFKSKIDWWLLLIFIVVTANIVMKIYEANYHYSLASNFPHLVIYSLVILVIWLPIFNTYYLVENNTLIIRSLVFRWKININDITRIEPTHNPLSSPALSLDRLKIYYMKDGRVATVMISPKDKEGFLNILRNNPNAKY</sequence>
<evidence type="ECO:0000313" key="4">
    <source>
        <dbReference type="Proteomes" id="UP000271320"/>
    </source>
</evidence>
<gene>
    <name evidence="3" type="ORF">EA752_12465</name>
</gene>
<dbReference type="InterPro" id="IPR009589">
    <property type="entry name" value="PH_YyaB-like"/>
</dbReference>
<feature type="transmembrane region" description="Helical" evidence="1">
    <location>
        <begin position="42"/>
        <end position="63"/>
    </location>
</feature>
<evidence type="ECO:0000256" key="1">
    <source>
        <dbReference type="SAM" id="Phobius"/>
    </source>
</evidence>
<dbReference type="GO" id="GO:0030153">
    <property type="term" value="P:bacteriocin immunity"/>
    <property type="evidence" value="ECO:0007669"/>
    <property type="project" value="InterPro"/>
</dbReference>
<evidence type="ECO:0000313" key="3">
    <source>
        <dbReference type="EMBL" id="RSO58474.1"/>
    </source>
</evidence>
<proteinExistence type="predicted"/>
<accession>A0A1C2QI39</accession>
<reference evidence="3 4" key="1">
    <citation type="submission" date="2018-10" db="EMBL/GenBank/DDBJ databases">
        <title>GWAS and RNA-Seq identify cryptic mechanisms of antimicrobial resistance in Acinetobacter baumannii.</title>
        <authorList>
            <person name="Sahl J.W."/>
        </authorList>
    </citation>
    <scope>NUCLEOTIDE SEQUENCE [LARGE SCALE GENOMIC DNA]</scope>
    <source>
        <strain evidence="3 4">TG41884</strain>
    </source>
</reference>
<keyword evidence="1" id="KW-0472">Membrane</keyword>
<protein>
    <recommendedName>
        <fullName evidence="2">Uncharacterized protein YyaB-like PH domain-containing protein</fullName>
    </recommendedName>
</protein>
<keyword evidence="1" id="KW-0812">Transmembrane</keyword>
<feature type="transmembrane region" description="Helical" evidence="1">
    <location>
        <begin position="7"/>
        <end position="27"/>
    </location>
</feature>
<evidence type="ECO:0000259" key="2">
    <source>
        <dbReference type="Pfam" id="PF06713"/>
    </source>
</evidence>
<comment type="caution">
    <text evidence="3">The sequence shown here is derived from an EMBL/GenBank/DDBJ whole genome shotgun (WGS) entry which is preliminary data.</text>
</comment>
<dbReference type="Proteomes" id="UP000271320">
    <property type="component" value="Unassembled WGS sequence"/>
</dbReference>
<dbReference type="RefSeq" id="WP_017385467.1">
    <property type="nucleotide sequence ID" value="NZ_BBTQ01000010.1"/>
</dbReference>
<name>A0A1C2QI39_ACIPI</name>
<dbReference type="EMBL" id="RFEW01000009">
    <property type="protein sequence ID" value="RSO58474.1"/>
    <property type="molecule type" value="Genomic_DNA"/>
</dbReference>
<dbReference type="AlphaFoldDB" id="A0A1C2QI39"/>
<keyword evidence="1" id="KW-1133">Transmembrane helix</keyword>
<dbReference type="Pfam" id="PF06713">
    <property type="entry name" value="bPH_4"/>
    <property type="match status" value="1"/>
</dbReference>